<reference evidence="4 5" key="1">
    <citation type="submission" date="2018-08" db="EMBL/GenBank/DDBJ databases">
        <title>Sequencing the genomes of 1000 actinobacteria strains.</title>
        <authorList>
            <person name="Klenk H.-P."/>
        </authorList>
    </citation>
    <scope>NUCLEOTIDE SEQUENCE [LARGE SCALE GENOMIC DNA]</scope>
    <source>
        <strain evidence="4 5">DSM 22891</strain>
    </source>
</reference>
<dbReference type="EMBL" id="QTUC01000001">
    <property type="protein sequence ID" value="REF36764.1"/>
    <property type="molecule type" value="Genomic_DNA"/>
</dbReference>
<dbReference type="InterPro" id="IPR000092">
    <property type="entry name" value="Polyprenyl_synt"/>
</dbReference>
<dbReference type="GO" id="GO:0046872">
    <property type="term" value="F:metal ion binding"/>
    <property type="evidence" value="ECO:0007669"/>
    <property type="project" value="UniProtKB-KW"/>
</dbReference>
<comment type="caution">
    <text evidence="4">The sequence shown here is derived from an EMBL/GenBank/DDBJ whole genome shotgun (WGS) entry which is preliminary data.</text>
</comment>
<dbReference type="PANTHER" id="PTHR12001">
    <property type="entry name" value="GERANYLGERANYL PYROPHOSPHATE SYNTHASE"/>
    <property type="match status" value="1"/>
</dbReference>
<dbReference type="SUPFAM" id="SSF48576">
    <property type="entry name" value="Terpenoid synthases"/>
    <property type="match status" value="1"/>
</dbReference>
<dbReference type="PROSITE" id="PS00723">
    <property type="entry name" value="POLYPRENYL_SYNTHASE_1"/>
    <property type="match status" value="1"/>
</dbReference>
<keyword evidence="1" id="KW-0479">Metal-binding</keyword>
<dbReference type="Proteomes" id="UP000256485">
    <property type="component" value="Unassembled WGS sequence"/>
</dbReference>
<dbReference type="InterPro" id="IPR008949">
    <property type="entry name" value="Isoprenoid_synthase_dom_sf"/>
</dbReference>
<proteinExistence type="inferred from homology"/>
<sequence length="335" mass="35387">MSPTAGPRELVDQALRAALDRLDPHTRHCCGYHLGLWDADGRSLPPARHGGKALRPTLALLSAQAAGVPVEQGVPAAVACELVHNFSLLHDDVIDGDTERRHRPTVWARFGVAEAILAGDAMLTLALEVLGDVGSATAPAAVSRLSATVRRLIAGQSADVAFEKRDDVTLPECLAMAADKTAALFSCSASLGAVLAGAPEHVVEGLATYGDHLGMAFQLTDDLLGIWGDQAVTGKPVLSDLRARKKTVPVVVALSSNDPPGRQLRELYAEPIPLTGPDLERAAHLVESAGGRTWTQAEVDRQISAAVEVLDGLDLPPVVHAELTALAHRLRVRDH</sequence>
<evidence type="ECO:0000313" key="5">
    <source>
        <dbReference type="Proteomes" id="UP000256485"/>
    </source>
</evidence>
<dbReference type="SFLD" id="SFLDG01017">
    <property type="entry name" value="Polyprenyl_Transferase_Like"/>
    <property type="match status" value="1"/>
</dbReference>
<dbReference type="CDD" id="cd00685">
    <property type="entry name" value="Trans_IPPS_HT"/>
    <property type="match status" value="1"/>
</dbReference>
<evidence type="ECO:0000256" key="1">
    <source>
        <dbReference type="ARBA" id="ARBA00022723"/>
    </source>
</evidence>
<gene>
    <name evidence="4" type="ORF">DFJ64_2193</name>
</gene>
<evidence type="ECO:0000313" key="4">
    <source>
        <dbReference type="EMBL" id="REF36764.1"/>
    </source>
</evidence>
<keyword evidence="5" id="KW-1185">Reference proteome</keyword>
<organism evidence="4 5">
    <name type="scientific">Thermasporomyces composti</name>
    <dbReference type="NCBI Taxonomy" id="696763"/>
    <lineage>
        <taxon>Bacteria</taxon>
        <taxon>Bacillati</taxon>
        <taxon>Actinomycetota</taxon>
        <taxon>Actinomycetes</taxon>
        <taxon>Propionibacteriales</taxon>
        <taxon>Nocardioidaceae</taxon>
        <taxon>Thermasporomyces</taxon>
    </lineage>
</organism>
<keyword evidence="3" id="KW-0808">Transferase</keyword>
<dbReference type="Gene3D" id="1.10.600.10">
    <property type="entry name" value="Farnesyl Diphosphate Synthase"/>
    <property type="match status" value="1"/>
</dbReference>
<dbReference type="PROSITE" id="PS00444">
    <property type="entry name" value="POLYPRENYL_SYNTHASE_2"/>
    <property type="match status" value="1"/>
</dbReference>
<keyword evidence="2" id="KW-0460">Magnesium</keyword>
<comment type="similarity">
    <text evidence="3">Belongs to the FPP/GGPP synthase family.</text>
</comment>
<evidence type="ECO:0000256" key="2">
    <source>
        <dbReference type="ARBA" id="ARBA00022842"/>
    </source>
</evidence>
<dbReference type="Pfam" id="PF00348">
    <property type="entry name" value="polyprenyl_synt"/>
    <property type="match status" value="1"/>
</dbReference>
<dbReference type="OrthoDB" id="4497239at2"/>
<dbReference type="AlphaFoldDB" id="A0A3D9VF43"/>
<dbReference type="GO" id="GO:0004659">
    <property type="term" value="F:prenyltransferase activity"/>
    <property type="evidence" value="ECO:0007669"/>
    <property type="project" value="InterPro"/>
</dbReference>
<dbReference type="PANTHER" id="PTHR12001:SF71">
    <property type="entry name" value="(2E,6E)-FARNESYL DIPHOSPHATE SYNTHASE"/>
    <property type="match status" value="1"/>
</dbReference>
<evidence type="ECO:0000256" key="3">
    <source>
        <dbReference type="RuleBase" id="RU004466"/>
    </source>
</evidence>
<accession>A0A3D9VF43</accession>
<dbReference type="RefSeq" id="WP_115850344.1">
    <property type="nucleotide sequence ID" value="NZ_QTUC01000001.1"/>
</dbReference>
<dbReference type="SFLD" id="SFLDS00005">
    <property type="entry name" value="Isoprenoid_Synthase_Type_I"/>
    <property type="match status" value="1"/>
</dbReference>
<dbReference type="InterPro" id="IPR033749">
    <property type="entry name" value="Polyprenyl_synt_CS"/>
</dbReference>
<name>A0A3D9VF43_THECX</name>
<protein>
    <submittedName>
        <fullName evidence="4">Geranylgeranyl diphosphate synthase type I</fullName>
    </submittedName>
</protein>
<dbReference type="GO" id="GO:0008299">
    <property type="term" value="P:isoprenoid biosynthetic process"/>
    <property type="evidence" value="ECO:0007669"/>
    <property type="project" value="InterPro"/>
</dbReference>